<evidence type="ECO:0008006" key="4">
    <source>
        <dbReference type="Google" id="ProtNLM"/>
    </source>
</evidence>
<comment type="caution">
    <text evidence="2">The sequence shown here is derived from an EMBL/GenBank/DDBJ whole genome shotgun (WGS) entry which is preliminary data.</text>
</comment>
<dbReference type="InterPro" id="IPR032567">
    <property type="entry name" value="RTL1-rel"/>
</dbReference>
<feature type="compositionally biased region" description="Basic and acidic residues" evidence="1">
    <location>
        <begin position="69"/>
        <end position="78"/>
    </location>
</feature>
<name>A0A314KUY6_NICAT</name>
<dbReference type="Proteomes" id="UP000187609">
    <property type="component" value="Unassembled WGS sequence"/>
</dbReference>
<dbReference type="EMBL" id="MJEQ01000947">
    <property type="protein sequence ID" value="OIT33082.1"/>
    <property type="molecule type" value="Genomic_DNA"/>
</dbReference>
<dbReference type="InterPro" id="IPR021109">
    <property type="entry name" value="Peptidase_aspartic_dom_sf"/>
</dbReference>
<reference evidence="2" key="1">
    <citation type="submission" date="2016-11" db="EMBL/GenBank/DDBJ databases">
        <title>The genome of Nicotiana attenuata.</title>
        <authorList>
            <person name="Xu S."/>
            <person name="Brockmoeller T."/>
            <person name="Gaquerel E."/>
            <person name="Navarro A."/>
            <person name="Kuhl H."/>
            <person name="Gase K."/>
            <person name="Ling Z."/>
            <person name="Zhou W."/>
            <person name="Kreitzer C."/>
            <person name="Stanke M."/>
            <person name="Tang H."/>
            <person name="Lyons E."/>
            <person name="Pandey P."/>
            <person name="Pandey S.P."/>
            <person name="Timmermann B."/>
            <person name="Baldwin I.T."/>
        </authorList>
    </citation>
    <scope>NUCLEOTIDE SEQUENCE [LARGE SCALE GENOMIC DNA]</scope>
    <source>
        <strain evidence="2">UT</strain>
    </source>
</reference>
<dbReference type="CDD" id="cd00303">
    <property type="entry name" value="retropepsin_like"/>
    <property type="match status" value="1"/>
</dbReference>
<dbReference type="Gene3D" id="3.10.10.10">
    <property type="entry name" value="HIV Type 1 Reverse Transcriptase, subunit A, domain 1"/>
    <property type="match status" value="1"/>
</dbReference>
<evidence type="ECO:0000313" key="3">
    <source>
        <dbReference type="Proteomes" id="UP000187609"/>
    </source>
</evidence>
<dbReference type="Gramene" id="OIT33082">
    <property type="protein sequence ID" value="OIT33082"/>
    <property type="gene ID" value="A4A49_61248"/>
</dbReference>
<feature type="region of interest" description="Disordered" evidence="1">
    <location>
        <begin position="49"/>
        <end position="106"/>
    </location>
</feature>
<keyword evidence="3" id="KW-1185">Reference proteome</keyword>
<feature type="compositionally biased region" description="Low complexity" evidence="1">
    <location>
        <begin position="81"/>
        <end position="93"/>
    </location>
</feature>
<protein>
    <recommendedName>
        <fullName evidence="4">Integrase zinc-binding domain-containing protein</fullName>
    </recommendedName>
</protein>
<feature type="non-terminal residue" evidence="2">
    <location>
        <position position="1"/>
    </location>
</feature>
<organism evidence="2 3">
    <name type="scientific">Nicotiana attenuata</name>
    <name type="common">Coyote tobacco</name>
    <dbReference type="NCBI Taxonomy" id="49451"/>
    <lineage>
        <taxon>Eukaryota</taxon>
        <taxon>Viridiplantae</taxon>
        <taxon>Streptophyta</taxon>
        <taxon>Embryophyta</taxon>
        <taxon>Tracheophyta</taxon>
        <taxon>Spermatophyta</taxon>
        <taxon>Magnoliopsida</taxon>
        <taxon>eudicotyledons</taxon>
        <taxon>Gunneridae</taxon>
        <taxon>Pentapetalae</taxon>
        <taxon>asterids</taxon>
        <taxon>lamiids</taxon>
        <taxon>Solanales</taxon>
        <taxon>Solanaceae</taxon>
        <taxon>Nicotianoideae</taxon>
        <taxon>Nicotianeae</taxon>
        <taxon>Nicotiana</taxon>
    </lineage>
</organism>
<dbReference type="PANTHER" id="PTHR15503:SF22">
    <property type="entry name" value="TRANSPOSON TY3-I GAG POLYPROTEIN"/>
    <property type="match status" value="1"/>
</dbReference>
<dbReference type="PANTHER" id="PTHR15503">
    <property type="entry name" value="LDOC1 RELATED"/>
    <property type="match status" value="1"/>
</dbReference>
<feature type="non-terminal residue" evidence="2">
    <location>
        <position position="467"/>
    </location>
</feature>
<evidence type="ECO:0000313" key="2">
    <source>
        <dbReference type="EMBL" id="OIT33082.1"/>
    </source>
</evidence>
<dbReference type="AlphaFoldDB" id="A0A314KUY6"/>
<accession>A0A314KUY6</accession>
<evidence type="ECO:0000256" key="1">
    <source>
        <dbReference type="SAM" id="MobiDB-lite"/>
    </source>
</evidence>
<proteinExistence type="predicted"/>
<dbReference type="Gene3D" id="2.40.70.10">
    <property type="entry name" value="Acid Proteases"/>
    <property type="match status" value="1"/>
</dbReference>
<dbReference type="SUPFAM" id="SSF56672">
    <property type="entry name" value="DNA/RNA polymerases"/>
    <property type="match status" value="1"/>
</dbReference>
<dbReference type="InterPro" id="IPR043502">
    <property type="entry name" value="DNA/RNA_pol_sf"/>
</dbReference>
<sequence length="467" mass="52213">ARTTDIGNEENPDLRELMQKLIADVGVLSGEVLALKQLDRTVLELKEQMTNSRENQKDKAPATDDDGPSEARSHREKSPASYNHHNSNFSSNNGKPLLPTPNSGNSSYVRGFTKRALSIEEMNEKRAKGLCYFCNEKFVPGHKCNSSKQLYLLELEEIEEEPYAGEGQELEIHEERMDLVESSQGMEQMEISIHALNGSLGYRTLQVTGYHAKKALSILIDTGSSHNFIDPELVKHLGCKVQSTKPQLVAAANGNMMVDRVLVPMGETEEQWHAIKTEEDPVVNDGLTQLLNEYSVLFEEPTGLPPSRGVFDHRIVLQNGTEPVNKRPYRYPSVKKDIIEGLVQQMLDQGIIQPSVENKVADALSRVTGAEILTLLVSSGDTDLFQAIVNSWNSDPELKKIIAELEADPLTHKQFTWSQGQLRRKGRLVIGKEPQLRRTIMTLWHTAPQGGHSGVEATLKRLLTLFY</sequence>
<gene>
    <name evidence="2" type="ORF">A4A49_61248</name>
</gene>
<dbReference type="Pfam" id="PF13650">
    <property type="entry name" value="Asp_protease_2"/>
    <property type="match status" value="1"/>
</dbReference>